<keyword evidence="3" id="KW-1185">Reference proteome</keyword>
<reference evidence="2 3" key="1">
    <citation type="submission" date="2021-06" db="EMBL/GenBank/DDBJ databases">
        <title>Caerostris darwini draft genome.</title>
        <authorList>
            <person name="Kono N."/>
            <person name="Arakawa K."/>
        </authorList>
    </citation>
    <scope>NUCLEOTIDE SEQUENCE [LARGE SCALE GENOMIC DNA]</scope>
</reference>
<keyword evidence="1" id="KW-0472">Membrane</keyword>
<organism evidence="2 3">
    <name type="scientific">Caerostris darwini</name>
    <dbReference type="NCBI Taxonomy" id="1538125"/>
    <lineage>
        <taxon>Eukaryota</taxon>
        <taxon>Metazoa</taxon>
        <taxon>Ecdysozoa</taxon>
        <taxon>Arthropoda</taxon>
        <taxon>Chelicerata</taxon>
        <taxon>Arachnida</taxon>
        <taxon>Araneae</taxon>
        <taxon>Araneomorphae</taxon>
        <taxon>Entelegynae</taxon>
        <taxon>Araneoidea</taxon>
        <taxon>Araneidae</taxon>
        <taxon>Caerostris</taxon>
    </lineage>
</organism>
<keyword evidence="1" id="KW-1133">Transmembrane helix</keyword>
<proteinExistence type="predicted"/>
<evidence type="ECO:0000313" key="2">
    <source>
        <dbReference type="EMBL" id="GIX72323.1"/>
    </source>
</evidence>
<dbReference type="AlphaFoldDB" id="A0AAV4MJ21"/>
<accession>A0AAV4MJ21</accession>
<keyword evidence="1" id="KW-0812">Transmembrane</keyword>
<comment type="caution">
    <text evidence="2">The sequence shown here is derived from an EMBL/GenBank/DDBJ whole genome shotgun (WGS) entry which is preliminary data.</text>
</comment>
<dbReference type="EMBL" id="BPLQ01000518">
    <property type="protein sequence ID" value="GIX72323.1"/>
    <property type="molecule type" value="Genomic_DNA"/>
</dbReference>
<evidence type="ECO:0000313" key="3">
    <source>
        <dbReference type="Proteomes" id="UP001054837"/>
    </source>
</evidence>
<gene>
    <name evidence="2" type="ORF">CDAR_484551</name>
</gene>
<name>A0AAV4MJ21_9ARAC</name>
<sequence length="99" mass="11451">MSRIFYQRPCSADRRKRGVTDIIYCNQEMISSGNSLPPYRFYFFSLILFLYPLIIVRLLTTLPSSARPIIAGQRIILTTFGPHFFRSGVLVSQRVMSLE</sequence>
<evidence type="ECO:0000256" key="1">
    <source>
        <dbReference type="SAM" id="Phobius"/>
    </source>
</evidence>
<dbReference type="Proteomes" id="UP001054837">
    <property type="component" value="Unassembled WGS sequence"/>
</dbReference>
<protein>
    <submittedName>
        <fullName evidence="2">Uncharacterized protein</fullName>
    </submittedName>
</protein>
<feature type="transmembrane region" description="Helical" evidence="1">
    <location>
        <begin position="41"/>
        <end position="60"/>
    </location>
</feature>